<feature type="compositionally biased region" description="Low complexity" evidence="1">
    <location>
        <begin position="403"/>
        <end position="413"/>
    </location>
</feature>
<dbReference type="EMBL" id="JAEVFJ010000005">
    <property type="protein sequence ID" value="KAH8104772.1"/>
    <property type="molecule type" value="Genomic_DNA"/>
</dbReference>
<feature type="compositionally biased region" description="Polar residues" evidence="1">
    <location>
        <begin position="138"/>
        <end position="155"/>
    </location>
</feature>
<feature type="compositionally biased region" description="Basic and acidic residues" evidence="1">
    <location>
        <begin position="437"/>
        <end position="453"/>
    </location>
</feature>
<feature type="compositionally biased region" description="Basic residues" evidence="1">
    <location>
        <begin position="1"/>
        <end position="11"/>
    </location>
</feature>
<evidence type="ECO:0000313" key="3">
    <source>
        <dbReference type="Proteomes" id="UP000813824"/>
    </source>
</evidence>
<feature type="compositionally biased region" description="Polar residues" evidence="1">
    <location>
        <begin position="371"/>
        <end position="380"/>
    </location>
</feature>
<feature type="compositionally biased region" description="Gly residues" evidence="1">
    <location>
        <begin position="88"/>
        <end position="102"/>
    </location>
</feature>
<dbReference type="Proteomes" id="UP000813824">
    <property type="component" value="Unassembled WGS sequence"/>
</dbReference>
<sequence>MDRKDPRKKHASSLPTSLHNHLYPAPVLRAATSGESHSDVPESPTDIEPSYREVESPEGSPTQSFRGDQYPPPNVMVVPDTMFQEGSSGPGGGGMAGRGEVGSGSRQRSVTLTAMERSYDPVVEAGRSSERHDYSLPSYPTSLRSSYTRTQQPSLFTGPPAAPIPSPSLYQPEPFAYSAPAAQQAHRDQQQQVWYGREHGHDPVAFQHVERFINPNRPEWRTVTAEEARGEPLGSYDPRSRYAGQQLSYSNQLWPEYQGSTFLEQHSLPQHQQYAAQDNRREIYHLESFRTFPFLLWGSGDVSSSGIVERREPLSEQESRLAGPSSSPRLVYPGPPQPVYSQSREIPPGREPLFTTYLPPFSQERVGVPTPATQTYQALISSPELEEPRQSYGREYSSHGGDPLSLQSLALQPPLHPPTISFPHPEPFTREEDDEGTDRSTGKETAIDHRSETGETSSSLGKRRAGVGHDSEDDDDDDSPRPKKVSKKTQIACNFCRGERAHFSLDRGLARKYDLLER</sequence>
<evidence type="ECO:0000256" key="1">
    <source>
        <dbReference type="SAM" id="MobiDB-lite"/>
    </source>
</evidence>
<name>A0A8K0UVL9_9AGAR</name>
<protein>
    <submittedName>
        <fullName evidence="2">Uncharacterized protein</fullName>
    </submittedName>
</protein>
<reference evidence="2" key="1">
    <citation type="journal article" date="2021" name="New Phytol.">
        <title>Evolutionary innovations through gain and loss of genes in the ectomycorrhizal Boletales.</title>
        <authorList>
            <person name="Wu G."/>
            <person name="Miyauchi S."/>
            <person name="Morin E."/>
            <person name="Kuo A."/>
            <person name="Drula E."/>
            <person name="Varga T."/>
            <person name="Kohler A."/>
            <person name="Feng B."/>
            <person name="Cao Y."/>
            <person name="Lipzen A."/>
            <person name="Daum C."/>
            <person name="Hundley H."/>
            <person name="Pangilinan J."/>
            <person name="Johnson J."/>
            <person name="Barry K."/>
            <person name="LaButti K."/>
            <person name="Ng V."/>
            <person name="Ahrendt S."/>
            <person name="Min B."/>
            <person name="Choi I.G."/>
            <person name="Park H."/>
            <person name="Plett J.M."/>
            <person name="Magnuson J."/>
            <person name="Spatafora J.W."/>
            <person name="Nagy L.G."/>
            <person name="Henrissat B."/>
            <person name="Grigoriev I.V."/>
            <person name="Yang Z.L."/>
            <person name="Xu J."/>
            <person name="Martin F.M."/>
        </authorList>
    </citation>
    <scope>NUCLEOTIDE SEQUENCE</scope>
    <source>
        <strain evidence="2">KKN 215</strain>
    </source>
</reference>
<proteinExistence type="predicted"/>
<comment type="caution">
    <text evidence="2">The sequence shown here is derived from an EMBL/GenBank/DDBJ whole genome shotgun (WGS) entry which is preliminary data.</text>
</comment>
<feature type="compositionally biased region" description="Basic and acidic residues" evidence="1">
    <location>
        <begin position="308"/>
        <end position="319"/>
    </location>
</feature>
<gene>
    <name evidence="2" type="ORF">BXZ70DRAFT_922349</name>
</gene>
<evidence type="ECO:0000313" key="2">
    <source>
        <dbReference type="EMBL" id="KAH8104772.1"/>
    </source>
</evidence>
<feature type="region of interest" description="Disordered" evidence="1">
    <location>
        <begin position="1"/>
        <end position="168"/>
    </location>
</feature>
<keyword evidence="3" id="KW-1185">Reference proteome</keyword>
<organism evidence="2 3">
    <name type="scientific">Cristinia sonorae</name>
    <dbReference type="NCBI Taxonomy" id="1940300"/>
    <lineage>
        <taxon>Eukaryota</taxon>
        <taxon>Fungi</taxon>
        <taxon>Dikarya</taxon>
        <taxon>Basidiomycota</taxon>
        <taxon>Agaricomycotina</taxon>
        <taxon>Agaricomycetes</taxon>
        <taxon>Agaricomycetidae</taxon>
        <taxon>Agaricales</taxon>
        <taxon>Pleurotineae</taxon>
        <taxon>Stephanosporaceae</taxon>
        <taxon>Cristinia</taxon>
    </lineage>
</organism>
<dbReference type="AlphaFoldDB" id="A0A8K0UVL9"/>
<accession>A0A8K0UVL9</accession>
<feature type="region of interest" description="Disordered" evidence="1">
    <location>
        <begin position="308"/>
        <end position="491"/>
    </location>
</feature>